<feature type="non-terminal residue" evidence="1">
    <location>
        <position position="120"/>
    </location>
</feature>
<organism evidence="1 2">
    <name type="scientific">Batillaria attramentaria</name>
    <dbReference type="NCBI Taxonomy" id="370345"/>
    <lineage>
        <taxon>Eukaryota</taxon>
        <taxon>Metazoa</taxon>
        <taxon>Spiralia</taxon>
        <taxon>Lophotrochozoa</taxon>
        <taxon>Mollusca</taxon>
        <taxon>Gastropoda</taxon>
        <taxon>Caenogastropoda</taxon>
        <taxon>Sorbeoconcha</taxon>
        <taxon>Cerithioidea</taxon>
        <taxon>Batillariidae</taxon>
        <taxon>Batillaria</taxon>
    </lineage>
</organism>
<dbReference type="AlphaFoldDB" id="A0ABD0J193"/>
<keyword evidence="2" id="KW-1185">Reference proteome</keyword>
<proteinExistence type="predicted"/>
<comment type="caution">
    <text evidence="1">The sequence shown here is derived from an EMBL/GenBank/DDBJ whole genome shotgun (WGS) entry which is preliminary data.</text>
</comment>
<gene>
    <name evidence="1" type="ORF">BaRGS_00040151</name>
</gene>
<sequence>MAAMTVIGVVAVWGRVGGGGGKREAILWDTLKTCLRQPIPHYEHIGVSNRRTTPLARQPLWSVLRYQEVLRGIEAALEFGASEIPRTSTSQRGWRVMHVLGARIRPRTSFHQEEEEADLS</sequence>
<dbReference type="Proteomes" id="UP001519460">
    <property type="component" value="Unassembled WGS sequence"/>
</dbReference>
<evidence type="ECO:0000313" key="2">
    <source>
        <dbReference type="Proteomes" id="UP001519460"/>
    </source>
</evidence>
<accession>A0ABD0J193</accession>
<name>A0ABD0J193_9CAEN</name>
<reference evidence="1 2" key="1">
    <citation type="journal article" date="2023" name="Sci. Data">
        <title>Genome assembly of the Korean intertidal mud-creeper Batillaria attramentaria.</title>
        <authorList>
            <person name="Patra A.K."/>
            <person name="Ho P.T."/>
            <person name="Jun S."/>
            <person name="Lee S.J."/>
            <person name="Kim Y."/>
            <person name="Won Y.J."/>
        </authorList>
    </citation>
    <scope>NUCLEOTIDE SEQUENCE [LARGE SCALE GENOMIC DNA]</scope>
    <source>
        <strain evidence="1">Wonlab-2016</strain>
    </source>
</reference>
<protein>
    <submittedName>
        <fullName evidence="1">Uncharacterized protein</fullName>
    </submittedName>
</protein>
<dbReference type="EMBL" id="JACVVK020000766">
    <property type="protein sequence ID" value="KAK7448030.1"/>
    <property type="molecule type" value="Genomic_DNA"/>
</dbReference>
<evidence type="ECO:0000313" key="1">
    <source>
        <dbReference type="EMBL" id="KAK7448030.1"/>
    </source>
</evidence>